<dbReference type="EMBL" id="BMKI01000003">
    <property type="protein sequence ID" value="GGC89150.1"/>
    <property type="molecule type" value="Genomic_DNA"/>
</dbReference>
<feature type="compositionally biased region" description="Basic and acidic residues" evidence="1">
    <location>
        <begin position="21"/>
        <end position="31"/>
    </location>
</feature>
<name>A0ABQ1P4X2_9ENTE</name>
<evidence type="ECO:0000256" key="1">
    <source>
        <dbReference type="SAM" id="MobiDB-lite"/>
    </source>
</evidence>
<feature type="region of interest" description="Disordered" evidence="1">
    <location>
        <begin position="21"/>
        <end position="53"/>
    </location>
</feature>
<reference evidence="3" key="1">
    <citation type="journal article" date="2019" name="Int. J. Syst. Evol. Microbiol.">
        <title>The Global Catalogue of Microorganisms (GCM) 10K type strain sequencing project: providing services to taxonomists for standard genome sequencing and annotation.</title>
        <authorList>
            <consortium name="The Broad Institute Genomics Platform"/>
            <consortium name="The Broad Institute Genome Sequencing Center for Infectious Disease"/>
            <person name="Wu L."/>
            <person name="Ma J."/>
        </authorList>
    </citation>
    <scope>NUCLEOTIDE SEQUENCE [LARGE SCALE GENOMIC DNA]</scope>
    <source>
        <strain evidence="3">CGMCC 1.15942</strain>
    </source>
</reference>
<evidence type="ECO:0000313" key="2">
    <source>
        <dbReference type="EMBL" id="GGC89150.1"/>
    </source>
</evidence>
<comment type="caution">
    <text evidence="2">The sequence shown here is derived from an EMBL/GenBank/DDBJ whole genome shotgun (WGS) entry which is preliminary data.</text>
</comment>
<evidence type="ECO:0000313" key="3">
    <source>
        <dbReference type="Proteomes" id="UP000630615"/>
    </source>
</evidence>
<proteinExistence type="predicted"/>
<sequence>MSPIFTSSFCYLTNTRIEQAKSRQEVDKEMPKTSSTPPFSRKTVRKGDKITYA</sequence>
<keyword evidence="3" id="KW-1185">Reference proteome</keyword>
<gene>
    <name evidence="2" type="ORF">GCM10011573_18520</name>
</gene>
<organism evidence="2 3">
    <name type="scientific">Enterococcus wangshanyuanii</name>
    <dbReference type="NCBI Taxonomy" id="2005703"/>
    <lineage>
        <taxon>Bacteria</taxon>
        <taxon>Bacillati</taxon>
        <taxon>Bacillota</taxon>
        <taxon>Bacilli</taxon>
        <taxon>Lactobacillales</taxon>
        <taxon>Enterococcaceae</taxon>
        <taxon>Enterococcus</taxon>
    </lineage>
</organism>
<dbReference type="Proteomes" id="UP000630615">
    <property type="component" value="Unassembled WGS sequence"/>
</dbReference>
<protein>
    <submittedName>
        <fullName evidence="2">Uncharacterized protein</fullName>
    </submittedName>
</protein>
<accession>A0ABQ1P4X2</accession>